<reference evidence="4" key="2">
    <citation type="submission" date="2021-04" db="EMBL/GenBank/DDBJ databases">
        <authorList>
            <person name="Gilroy R."/>
        </authorList>
    </citation>
    <scope>NUCLEOTIDE SEQUENCE</scope>
    <source>
        <strain evidence="4">F6-6636</strain>
    </source>
</reference>
<dbReference type="PANTHER" id="PTHR33620">
    <property type="entry name" value="UREASE ACCESSORY PROTEIN F"/>
    <property type="match status" value="1"/>
</dbReference>
<reference evidence="4" key="1">
    <citation type="journal article" date="2021" name="PeerJ">
        <title>Extensive microbial diversity within the chicken gut microbiome revealed by metagenomics and culture.</title>
        <authorList>
            <person name="Gilroy R."/>
            <person name="Ravi A."/>
            <person name="Getino M."/>
            <person name="Pursley I."/>
            <person name="Horton D.L."/>
            <person name="Alikhan N.F."/>
            <person name="Baker D."/>
            <person name="Gharbi K."/>
            <person name="Hall N."/>
            <person name="Watson M."/>
            <person name="Adriaenssens E.M."/>
            <person name="Foster-Nyarko E."/>
            <person name="Jarju S."/>
            <person name="Secka A."/>
            <person name="Antonio M."/>
            <person name="Oren A."/>
            <person name="Chaudhuri R.R."/>
            <person name="La Ragione R."/>
            <person name="Hildebrand F."/>
            <person name="Pallen M.J."/>
        </authorList>
    </citation>
    <scope>NUCLEOTIDE SEQUENCE</scope>
    <source>
        <strain evidence="4">F6-6636</strain>
    </source>
</reference>
<dbReference type="Gene3D" id="1.10.4190.10">
    <property type="entry name" value="Urease accessory protein UreF"/>
    <property type="match status" value="1"/>
</dbReference>
<evidence type="ECO:0000313" key="4">
    <source>
        <dbReference type="EMBL" id="MBU3852168.1"/>
    </source>
</evidence>
<accession>A0A948X1P7</accession>
<dbReference type="HAMAP" id="MF_01385">
    <property type="entry name" value="UreF"/>
    <property type="match status" value="1"/>
</dbReference>
<dbReference type="GO" id="GO:0005737">
    <property type="term" value="C:cytoplasm"/>
    <property type="evidence" value="ECO:0007669"/>
    <property type="project" value="UniProtKB-SubCell"/>
</dbReference>
<dbReference type="Pfam" id="PF01730">
    <property type="entry name" value="UreF"/>
    <property type="match status" value="1"/>
</dbReference>
<organism evidence="4 5">
    <name type="scientific">Candidatus Paralactobacillus gallistercoris</name>
    <dbReference type="NCBI Taxonomy" id="2838724"/>
    <lineage>
        <taxon>Bacteria</taxon>
        <taxon>Bacillati</taxon>
        <taxon>Bacillota</taxon>
        <taxon>Bacilli</taxon>
        <taxon>Lactobacillales</taxon>
        <taxon>Lactobacillaceae</taxon>
        <taxon>Lactobacillus</taxon>
    </lineage>
</organism>
<dbReference type="Proteomes" id="UP000777303">
    <property type="component" value="Unassembled WGS sequence"/>
</dbReference>
<comment type="caution">
    <text evidence="4">The sequence shown here is derived from an EMBL/GenBank/DDBJ whole genome shotgun (WGS) entry which is preliminary data.</text>
</comment>
<protein>
    <recommendedName>
        <fullName evidence="3">Urease accessory protein UreF</fullName>
    </recommendedName>
</protein>
<dbReference type="GO" id="GO:0016151">
    <property type="term" value="F:nickel cation binding"/>
    <property type="evidence" value="ECO:0007669"/>
    <property type="project" value="UniProtKB-UniRule"/>
</dbReference>
<comment type="similarity">
    <text evidence="3">Belongs to the UreF family.</text>
</comment>
<keyword evidence="3" id="KW-0963">Cytoplasm</keyword>
<dbReference type="InterPro" id="IPR038277">
    <property type="entry name" value="UreF_sf"/>
</dbReference>
<sequence length="232" mass="26894">MKNLEVFQICDSMFPIGTFNHSYGMETYLREHKVKDNDSFEKWLITFLQTQFKWGEGLAVRLCHEALMNNDIDKLWDYDQKLTLSAAAFETRKGARLIALQMIELILQIYPHEKSPMMDLIKEYKARIDQEKSFGNPAIVFAMFMHREQLPVKDSVSYYGYSIVTTMVQNAVRAIPLGQKAGQRIMHDVFKVLIAICKEIFTMDESYLGANVPGIELAQIKHETTTFRLFMS</sequence>
<evidence type="ECO:0000256" key="3">
    <source>
        <dbReference type="HAMAP-Rule" id="MF_01385"/>
    </source>
</evidence>
<comment type="subunit">
    <text evidence="3">UreD, UreF and UreG form a complex that acts as a GTP-hydrolysis-dependent molecular chaperone, activating the urease apoprotein by helping to assemble the nickel containing metallocenter of UreC. The UreE protein probably delivers the nickel.</text>
</comment>
<gene>
    <name evidence="3" type="primary">ureF</name>
    <name evidence="4" type="ORF">H9901_05665</name>
</gene>
<name>A0A948X1P7_9LACO</name>
<dbReference type="InterPro" id="IPR002639">
    <property type="entry name" value="UreF"/>
</dbReference>
<dbReference type="EMBL" id="JAHLFS010000064">
    <property type="protein sequence ID" value="MBU3852168.1"/>
    <property type="molecule type" value="Genomic_DNA"/>
</dbReference>
<dbReference type="PIRSF" id="PIRSF009467">
    <property type="entry name" value="Ureas_acces_UreF"/>
    <property type="match status" value="1"/>
</dbReference>
<evidence type="ECO:0000313" key="5">
    <source>
        <dbReference type="Proteomes" id="UP000777303"/>
    </source>
</evidence>
<proteinExistence type="inferred from homology"/>
<comment type="subcellular location">
    <subcellularLocation>
        <location evidence="3">Cytoplasm</location>
    </subcellularLocation>
</comment>
<dbReference type="PANTHER" id="PTHR33620:SF1">
    <property type="entry name" value="UREASE ACCESSORY PROTEIN F"/>
    <property type="match status" value="1"/>
</dbReference>
<dbReference type="AlphaFoldDB" id="A0A948X1P7"/>
<comment type="function">
    <text evidence="3">Required for maturation of urease via the functional incorporation of the urease nickel metallocenter.</text>
</comment>
<evidence type="ECO:0000256" key="2">
    <source>
        <dbReference type="ARBA" id="ARBA00023186"/>
    </source>
</evidence>
<keyword evidence="2 3" id="KW-0143">Chaperone</keyword>
<evidence type="ECO:0000256" key="1">
    <source>
        <dbReference type="ARBA" id="ARBA00022988"/>
    </source>
</evidence>
<keyword evidence="1 3" id="KW-0996">Nickel insertion</keyword>